<dbReference type="Pfam" id="PF04383">
    <property type="entry name" value="KilA-N"/>
    <property type="match status" value="1"/>
</dbReference>
<dbReference type="SMART" id="SM01252">
    <property type="entry name" value="KilA-N"/>
    <property type="match status" value="1"/>
</dbReference>
<gene>
    <name evidence="2" type="ORF">J3359_11640</name>
</gene>
<evidence type="ECO:0000259" key="1">
    <source>
        <dbReference type="PROSITE" id="PS51301"/>
    </source>
</evidence>
<dbReference type="InterPro" id="IPR018004">
    <property type="entry name" value="KilA/APSES_HTH"/>
</dbReference>
<dbReference type="RefSeq" id="WP_208077032.1">
    <property type="nucleotide sequence ID" value="NZ_CP071869.1"/>
</dbReference>
<evidence type="ECO:0000313" key="2">
    <source>
        <dbReference type="EMBL" id="QTE21474.1"/>
    </source>
</evidence>
<reference evidence="2 3" key="1">
    <citation type="submission" date="2021-03" db="EMBL/GenBank/DDBJ databases">
        <title>Complete genome of Polaribacter_sp.SM13.</title>
        <authorList>
            <person name="Jeong S.W."/>
            <person name="Bae J.W."/>
        </authorList>
    </citation>
    <scope>NUCLEOTIDE SEQUENCE [LARGE SCALE GENOMIC DNA]</scope>
    <source>
        <strain evidence="2 3">SM13</strain>
    </source>
</reference>
<dbReference type="AlphaFoldDB" id="A0A975CMR1"/>
<name>A0A975CMR1_9FLAO</name>
<organism evidence="2 3">
    <name type="scientific">Polaribacter cellanae</name>
    <dbReference type="NCBI Taxonomy" id="2818493"/>
    <lineage>
        <taxon>Bacteria</taxon>
        <taxon>Pseudomonadati</taxon>
        <taxon>Bacteroidota</taxon>
        <taxon>Flavobacteriia</taxon>
        <taxon>Flavobacteriales</taxon>
        <taxon>Flavobacteriaceae</taxon>
    </lineage>
</organism>
<proteinExistence type="predicted"/>
<feature type="domain" description="KilA-N" evidence="1">
    <location>
        <begin position="5"/>
        <end position="136"/>
    </location>
</feature>
<dbReference type="InterPro" id="IPR017880">
    <property type="entry name" value="KilA_N"/>
</dbReference>
<dbReference type="PROSITE" id="PS51301">
    <property type="entry name" value="KILA_N"/>
    <property type="match status" value="1"/>
</dbReference>
<protein>
    <submittedName>
        <fullName evidence="2">KilA-N domain-containing protein</fullName>
    </submittedName>
</protein>
<dbReference type="Proteomes" id="UP000663920">
    <property type="component" value="Chromosome"/>
</dbReference>
<dbReference type="KEGG" id="pcea:J3359_11640"/>
<sequence length="272" mass="31139">MAKKKSIFVKGKEISILNEKDGDFISLTDMLQAKNGDFFISDWLRNRNTVEFLGIWESVYNPNFNYGEFAIIKSQAGLNSYKISVKEWALKTNAIGLRAKAGRYGGTYAHADIAFEFGMWISAEFKIYLIKEFKRLKEDENSRLNLEWNLQRTLSKINYKIHTDAIKENIIPNLISKTQISFTYSNETDLLNVALFGITAKDWKKENPKSKGNMRDDASIEQLVVLSNMESINALLIEQGLTPKDRLIQLNKVAITQMKSLLENNSFKKISS</sequence>
<accession>A0A975CMR1</accession>
<keyword evidence="3" id="KW-1185">Reference proteome</keyword>
<dbReference type="EMBL" id="CP071869">
    <property type="protein sequence ID" value="QTE21474.1"/>
    <property type="molecule type" value="Genomic_DNA"/>
</dbReference>
<evidence type="ECO:0000313" key="3">
    <source>
        <dbReference type="Proteomes" id="UP000663920"/>
    </source>
</evidence>